<gene>
    <name evidence="9" type="ORF">EDB81DRAFT_67651</name>
</gene>
<dbReference type="OrthoDB" id="5073646at2759"/>
<evidence type="ECO:0000256" key="5">
    <source>
        <dbReference type="ARBA" id="ARBA00038359"/>
    </source>
</evidence>
<protein>
    <recommendedName>
        <fullName evidence="8">Rhodopsin domain-containing protein</fullName>
    </recommendedName>
</protein>
<organism evidence="9 10">
    <name type="scientific">Dactylonectria macrodidyma</name>
    <dbReference type="NCBI Taxonomy" id="307937"/>
    <lineage>
        <taxon>Eukaryota</taxon>
        <taxon>Fungi</taxon>
        <taxon>Dikarya</taxon>
        <taxon>Ascomycota</taxon>
        <taxon>Pezizomycotina</taxon>
        <taxon>Sordariomycetes</taxon>
        <taxon>Hypocreomycetidae</taxon>
        <taxon>Hypocreales</taxon>
        <taxon>Nectriaceae</taxon>
        <taxon>Dactylonectria</taxon>
    </lineage>
</organism>
<feature type="transmembrane region" description="Helical" evidence="7">
    <location>
        <begin position="257"/>
        <end position="278"/>
    </location>
</feature>
<feature type="transmembrane region" description="Helical" evidence="7">
    <location>
        <begin position="223"/>
        <end position="245"/>
    </location>
</feature>
<evidence type="ECO:0000256" key="6">
    <source>
        <dbReference type="SAM" id="MobiDB-lite"/>
    </source>
</evidence>
<keyword evidence="10" id="KW-1185">Reference proteome</keyword>
<dbReference type="GO" id="GO:0016020">
    <property type="term" value="C:membrane"/>
    <property type="evidence" value="ECO:0007669"/>
    <property type="project" value="UniProtKB-SubCell"/>
</dbReference>
<keyword evidence="3 7" id="KW-1133">Transmembrane helix</keyword>
<feature type="compositionally biased region" description="Basic and acidic residues" evidence="6">
    <location>
        <begin position="343"/>
        <end position="354"/>
    </location>
</feature>
<evidence type="ECO:0000259" key="8">
    <source>
        <dbReference type="Pfam" id="PF20684"/>
    </source>
</evidence>
<evidence type="ECO:0000256" key="2">
    <source>
        <dbReference type="ARBA" id="ARBA00022692"/>
    </source>
</evidence>
<feature type="transmembrane region" description="Helical" evidence="7">
    <location>
        <begin position="6"/>
        <end position="27"/>
    </location>
</feature>
<feature type="transmembrane region" description="Helical" evidence="7">
    <location>
        <begin position="104"/>
        <end position="127"/>
    </location>
</feature>
<reference evidence="9" key="1">
    <citation type="journal article" date="2021" name="Nat. Commun.">
        <title>Genetic determinants of endophytism in the Arabidopsis root mycobiome.</title>
        <authorList>
            <person name="Mesny F."/>
            <person name="Miyauchi S."/>
            <person name="Thiergart T."/>
            <person name="Pickel B."/>
            <person name="Atanasova L."/>
            <person name="Karlsson M."/>
            <person name="Huettel B."/>
            <person name="Barry K.W."/>
            <person name="Haridas S."/>
            <person name="Chen C."/>
            <person name="Bauer D."/>
            <person name="Andreopoulos W."/>
            <person name="Pangilinan J."/>
            <person name="LaButti K."/>
            <person name="Riley R."/>
            <person name="Lipzen A."/>
            <person name="Clum A."/>
            <person name="Drula E."/>
            <person name="Henrissat B."/>
            <person name="Kohler A."/>
            <person name="Grigoriev I.V."/>
            <person name="Martin F.M."/>
            <person name="Hacquard S."/>
        </authorList>
    </citation>
    <scope>NUCLEOTIDE SEQUENCE</scope>
    <source>
        <strain evidence="9">MPI-CAGE-AT-0147</strain>
    </source>
</reference>
<evidence type="ECO:0000256" key="3">
    <source>
        <dbReference type="ARBA" id="ARBA00022989"/>
    </source>
</evidence>
<dbReference type="PANTHER" id="PTHR33048">
    <property type="entry name" value="PTH11-LIKE INTEGRAL MEMBRANE PROTEIN (AFU_ORTHOLOGUE AFUA_5G11245)"/>
    <property type="match status" value="1"/>
</dbReference>
<dbReference type="InterPro" id="IPR052337">
    <property type="entry name" value="SAT4-like"/>
</dbReference>
<dbReference type="Pfam" id="PF20684">
    <property type="entry name" value="Fung_rhodopsin"/>
    <property type="match status" value="1"/>
</dbReference>
<sequence length="354" mass="39744">MALPPHVSLLISCASVCSILILTRCAYRVLCRCKRHPQCHRQWQVDDTYMAFALLPLITRSVLMAWSFSLNPDMTHSPATSQEASNARKTTEELDFDRELALKLLIPVRITYALFLWSLKLCLLTFYSRFVNHLRWGKIATAILWWTIILTFIGVVIATLAECQPMSLSWVIIPDDQRNFCSQGVINLLVMAISNAVTDIALLILPFPVLFQTSLDRKNKLQLSLLFGIGIVVVAITIVRIPLIFMSSVTQSARSLWASVEIVCACIVANAAFFYAIVKDLQSRSHSHDSSNNMQSGEFYMHSLQSSSRPPERRKKSVAPVEQIDLEDSRPPSGNGSANSLWHGEHSQVTEPKL</sequence>
<name>A0A9P9EPU3_9HYPO</name>
<accession>A0A9P9EPU3</accession>
<comment type="caution">
    <text evidence="9">The sequence shown here is derived from an EMBL/GenBank/DDBJ whole genome shotgun (WGS) entry which is preliminary data.</text>
</comment>
<comment type="similarity">
    <text evidence="5">Belongs to the SAT4 family.</text>
</comment>
<feature type="domain" description="Rhodopsin" evidence="8">
    <location>
        <begin position="38"/>
        <end position="271"/>
    </location>
</feature>
<evidence type="ECO:0000313" key="10">
    <source>
        <dbReference type="Proteomes" id="UP000738349"/>
    </source>
</evidence>
<dbReference type="Proteomes" id="UP000738349">
    <property type="component" value="Unassembled WGS sequence"/>
</dbReference>
<dbReference type="PANTHER" id="PTHR33048:SF47">
    <property type="entry name" value="INTEGRAL MEMBRANE PROTEIN-RELATED"/>
    <property type="match status" value="1"/>
</dbReference>
<dbReference type="AlphaFoldDB" id="A0A9P9EPU3"/>
<feature type="transmembrane region" description="Helical" evidence="7">
    <location>
        <begin position="48"/>
        <end position="68"/>
    </location>
</feature>
<evidence type="ECO:0000256" key="7">
    <source>
        <dbReference type="SAM" id="Phobius"/>
    </source>
</evidence>
<comment type="subcellular location">
    <subcellularLocation>
        <location evidence="1">Membrane</location>
        <topology evidence="1">Multi-pass membrane protein</topology>
    </subcellularLocation>
</comment>
<proteinExistence type="inferred from homology"/>
<feature type="transmembrane region" description="Helical" evidence="7">
    <location>
        <begin position="139"/>
        <end position="161"/>
    </location>
</feature>
<dbReference type="InterPro" id="IPR049326">
    <property type="entry name" value="Rhodopsin_dom_fungi"/>
</dbReference>
<dbReference type="EMBL" id="JAGMUV010000011">
    <property type="protein sequence ID" value="KAH7140916.1"/>
    <property type="molecule type" value="Genomic_DNA"/>
</dbReference>
<feature type="region of interest" description="Disordered" evidence="6">
    <location>
        <begin position="302"/>
        <end position="354"/>
    </location>
</feature>
<feature type="transmembrane region" description="Helical" evidence="7">
    <location>
        <begin position="185"/>
        <end position="211"/>
    </location>
</feature>
<keyword evidence="2 7" id="KW-0812">Transmembrane</keyword>
<evidence type="ECO:0000256" key="4">
    <source>
        <dbReference type="ARBA" id="ARBA00023136"/>
    </source>
</evidence>
<evidence type="ECO:0000256" key="1">
    <source>
        <dbReference type="ARBA" id="ARBA00004141"/>
    </source>
</evidence>
<evidence type="ECO:0000313" key="9">
    <source>
        <dbReference type="EMBL" id="KAH7140916.1"/>
    </source>
</evidence>
<keyword evidence="4 7" id="KW-0472">Membrane</keyword>